<keyword evidence="1" id="KW-0547">Nucleotide-binding</keyword>
<sequence>MWGKGMSSVAAVVQAKMLGNSALLLLLLVVHPLPQCDYIAGHDSWVQGSSAVVPRRLTVPGGAKPEPLELSQSHLSILLFNWVNRTLSDCRERQVSRSDLHIPPLSCQVMSAYGRFSKGAKPGQPLVWQLLSVFRYDLAVQIAYTFYNTFSDFIQPYLMQRVLRFIDEYLEDSSIGLRFGYFLAAMMLAASVVGTVVGEQQQWQSRGMSMEIRNVLVARLTRKTLRRRANESGCKDGSNKESSDGRVYNIMTADVNRVNKLPEMFGSVLWSPCQIIIGCLYMYRLLGMAGLFGTFMIFGVVAVGQQLIVRAKRIEAQIGRYNDARLETISEIIRGIISVKLFGWGSKFIQLVGVKRAVQLEALWQKSKVWALLNLWTVGMMPVIIFFVLFIYTFTGHLDGETTFTAIAVFRVLQRSIFWMPGGVSHAISIYVSLQRIDKYLHEEDVQPAAERVESVESEVGFDGADLVWQQADSSAMPGDEAQLLLSTAQVEGSQPFTLRNLNVHFPLGKLTIIGGPTGSGKSSLLSALVGEMTLVSGKIHMPMSDTGLTSDIAYVSQEPWLRNATIRDNILFGAPYDLARYEETLRICGLKPDLRVFVAGDLSEVGERGITLSGGQKQRVALARAVYSKRQILLIDDCLSAVDSYTGKHILHECLANKTPLMQGRTRVLVTHHMTMCLPHCQYVVMMRRGKIVAQGTPEQVPGSILDGTTKTGDTESHDMETPVAQGQALNDMMAEDEYNEQRAMLSVTATPGDQ</sequence>
<proteinExistence type="predicted"/>
<keyword evidence="2" id="KW-1185">Reference proteome</keyword>
<keyword evidence="1" id="KW-0067">ATP-binding</keyword>
<evidence type="ECO:0000313" key="2">
    <source>
        <dbReference type="Proteomes" id="UP001150603"/>
    </source>
</evidence>
<protein>
    <submittedName>
        <fullName evidence="1">Transporter of the ATP-binding cassette (ABC)</fullName>
    </submittedName>
</protein>
<comment type="caution">
    <text evidence="1">The sequence shown here is derived from an EMBL/GenBank/DDBJ whole genome shotgun (WGS) entry which is preliminary data.</text>
</comment>
<organism evidence="1 2">
    <name type="scientific">Linderina macrospora</name>
    <dbReference type="NCBI Taxonomy" id="4868"/>
    <lineage>
        <taxon>Eukaryota</taxon>
        <taxon>Fungi</taxon>
        <taxon>Fungi incertae sedis</taxon>
        <taxon>Zoopagomycota</taxon>
        <taxon>Kickxellomycotina</taxon>
        <taxon>Kickxellomycetes</taxon>
        <taxon>Kickxellales</taxon>
        <taxon>Kickxellaceae</taxon>
        <taxon>Linderina</taxon>
    </lineage>
</organism>
<name>A0ACC1JAQ5_9FUNG</name>
<gene>
    <name evidence="1" type="primary">YBT1_1</name>
    <name evidence="1" type="ORF">FBU59_002612</name>
</gene>
<evidence type="ECO:0000313" key="1">
    <source>
        <dbReference type="EMBL" id="KAJ1944389.1"/>
    </source>
</evidence>
<dbReference type="EMBL" id="JANBPW010001470">
    <property type="protein sequence ID" value="KAJ1944389.1"/>
    <property type="molecule type" value="Genomic_DNA"/>
</dbReference>
<reference evidence="1" key="1">
    <citation type="submission" date="2022-07" db="EMBL/GenBank/DDBJ databases">
        <title>Phylogenomic reconstructions and comparative analyses of Kickxellomycotina fungi.</title>
        <authorList>
            <person name="Reynolds N.K."/>
            <person name="Stajich J.E."/>
            <person name="Barry K."/>
            <person name="Grigoriev I.V."/>
            <person name="Crous P."/>
            <person name="Smith M.E."/>
        </authorList>
    </citation>
    <scope>NUCLEOTIDE SEQUENCE</scope>
    <source>
        <strain evidence="1">NRRL 5244</strain>
    </source>
</reference>
<feature type="non-terminal residue" evidence="1">
    <location>
        <position position="756"/>
    </location>
</feature>
<accession>A0ACC1JAQ5</accession>
<dbReference type="Proteomes" id="UP001150603">
    <property type="component" value="Unassembled WGS sequence"/>
</dbReference>